<feature type="region of interest" description="Disordered" evidence="2">
    <location>
        <begin position="135"/>
        <end position="799"/>
    </location>
</feature>
<feature type="region of interest" description="Disordered" evidence="2">
    <location>
        <begin position="819"/>
        <end position="869"/>
    </location>
</feature>
<dbReference type="GO" id="GO:0030276">
    <property type="term" value="F:clathrin binding"/>
    <property type="evidence" value="ECO:0007669"/>
    <property type="project" value="TreeGrafter"/>
</dbReference>
<evidence type="ECO:0000256" key="1">
    <source>
        <dbReference type="ARBA" id="ARBA00023054"/>
    </source>
</evidence>
<dbReference type="PANTHER" id="PTHR23172">
    <property type="entry name" value="AUXILIN/CYCLIN G-ASSOCIATED KINASE-RELATED"/>
    <property type="match status" value="1"/>
</dbReference>
<evidence type="ECO:0008006" key="5">
    <source>
        <dbReference type="Google" id="ProtNLM"/>
    </source>
</evidence>
<dbReference type="OrthoDB" id="1717591at2759"/>
<feature type="compositionally biased region" description="Polar residues" evidence="2">
    <location>
        <begin position="304"/>
        <end position="316"/>
    </location>
</feature>
<dbReference type="Gene3D" id="1.10.287.110">
    <property type="entry name" value="DnaJ domain"/>
    <property type="match status" value="1"/>
</dbReference>
<feature type="compositionally biased region" description="Polar residues" evidence="2">
    <location>
        <begin position="352"/>
        <end position="379"/>
    </location>
</feature>
<feature type="compositionally biased region" description="Low complexity" evidence="2">
    <location>
        <begin position="754"/>
        <end position="769"/>
    </location>
</feature>
<dbReference type="GO" id="GO:0072318">
    <property type="term" value="P:clathrin coat disassembly"/>
    <property type="evidence" value="ECO:0007669"/>
    <property type="project" value="TreeGrafter"/>
</dbReference>
<feature type="compositionally biased region" description="Basic and acidic residues" evidence="2">
    <location>
        <begin position="317"/>
        <end position="343"/>
    </location>
</feature>
<feature type="compositionally biased region" description="Polar residues" evidence="2">
    <location>
        <begin position="193"/>
        <end position="220"/>
    </location>
</feature>
<feature type="compositionally biased region" description="Basic and acidic residues" evidence="2">
    <location>
        <begin position="833"/>
        <end position="869"/>
    </location>
</feature>
<name>A0A5N6QGG9_9ROSI</name>
<organism evidence="3 4">
    <name type="scientific">Carpinus fangiana</name>
    <dbReference type="NCBI Taxonomy" id="176857"/>
    <lineage>
        <taxon>Eukaryota</taxon>
        <taxon>Viridiplantae</taxon>
        <taxon>Streptophyta</taxon>
        <taxon>Embryophyta</taxon>
        <taxon>Tracheophyta</taxon>
        <taxon>Spermatophyta</taxon>
        <taxon>Magnoliopsida</taxon>
        <taxon>eudicotyledons</taxon>
        <taxon>Gunneridae</taxon>
        <taxon>Pentapetalae</taxon>
        <taxon>rosids</taxon>
        <taxon>fabids</taxon>
        <taxon>Fagales</taxon>
        <taxon>Betulaceae</taxon>
        <taxon>Carpinus</taxon>
    </lineage>
</organism>
<feature type="compositionally biased region" description="Low complexity" evidence="2">
    <location>
        <begin position="494"/>
        <end position="514"/>
    </location>
</feature>
<dbReference type="GO" id="GO:0005737">
    <property type="term" value="C:cytoplasm"/>
    <property type="evidence" value="ECO:0007669"/>
    <property type="project" value="TreeGrafter"/>
</dbReference>
<keyword evidence="4" id="KW-1185">Reference proteome</keyword>
<dbReference type="EMBL" id="CM017321">
    <property type="protein sequence ID" value="KAE7997571.1"/>
    <property type="molecule type" value="Genomic_DNA"/>
</dbReference>
<dbReference type="InterPro" id="IPR036869">
    <property type="entry name" value="J_dom_sf"/>
</dbReference>
<feature type="compositionally biased region" description="Low complexity" evidence="2">
    <location>
        <begin position="18"/>
        <end position="44"/>
    </location>
</feature>
<evidence type="ECO:0000256" key="2">
    <source>
        <dbReference type="SAM" id="MobiDB-lite"/>
    </source>
</evidence>
<dbReference type="PANTHER" id="PTHR23172:SF19">
    <property type="entry name" value="J DOMAIN-CONTAINING PROTEIN"/>
    <property type="match status" value="1"/>
</dbReference>
<keyword evidence="1" id="KW-0175">Coiled coil</keyword>
<gene>
    <name evidence="3" type="ORF">FH972_002194</name>
</gene>
<sequence>MNDFQGLFAADLGFKPQGKSAPMAASKSSSSSNLGSSRPRSSNSFDDHDSLFSSTGPHPKSQDFGAGFGDLFVSGRNPAKSESTATTSFDFDTFRDSGAGKSSAPPVYDKPLYDDDIFDGVPGLKSSSTRAKYDDVFVSSSSPPEESDAFDDLLGGFGKAERESKGSGEKGSEREEKGVPDFNDLLPGFGASSAPSQRPTSEASWSSAPTINTAKSTSNVMEDPFKVLESTSRHVGSSPEQYSDPLEEIGKLSSSQSTKNEGSLPANGGVYNDMDPFDDLGKSVPAFSSERNNKGKNKSPLRTDVNTSWNRSSASKESIEKTSIRSTEIHPQKKLPVEIDQESHQNPFDMPTFSTDSHKSFGQTASPPSYMNASSQEANVQVDMSPRSEEKSESSDDVWLTVSEIPLFTQPTSAPPPSRPPPRPVQVSNSKGGLVSPAYTNSRKKVNEYTSFPNSAQHFQGPQSAPAAARDSVASPLDELEEFAMGRSQNNVDESSNGLSSEELGMNSAAAAMKEAMDRAEAKFRHAKEVRERESTKAARSRDAMQPEKDERPILDERALREKQERLDRERLQREREDEKEQKRLEKERERARELEREREEKEKEQRRIEKERERAREIEREREKARHAVERATREARERAAADARTRAEKAAVEKANAEARDRAGRAAVQRAQAEARERAAADAKERAEKAATEARERSNAVARAEADARARAERTAVERVAAEARERAAAEARERAASARMNQQKNENDLESFFSAGRASSAPRPRANISDPLFDTQFQNRQEPEVARKSASTSSNIKKANSTTNIVDDLSSIFGAAPSSGDFQEVDGESEERRRARLERHQRAQERAAKALAEKNQRDLQTQRDQAERHRIAETLDVEIKRWAAGKEGNLRALLSTMQYVLWPECGWQPVSLTDMITAPAVKKVYRKATLCIHPDKVQQKGATLQQKYVAEKVFDLLKEAWNKFNSEELF</sequence>
<feature type="compositionally biased region" description="Pro residues" evidence="2">
    <location>
        <begin position="413"/>
        <end position="424"/>
    </location>
</feature>
<dbReference type="AlphaFoldDB" id="A0A5N6QGG9"/>
<dbReference type="SUPFAM" id="SSF46565">
    <property type="entry name" value="Chaperone J-domain"/>
    <property type="match status" value="1"/>
</dbReference>
<protein>
    <recommendedName>
        <fullName evidence="5">J domain-containing protein</fullName>
    </recommendedName>
</protein>
<dbReference type="FunFam" id="1.10.287.110:FF:000009">
    <property type="entry name" value="Auxilin-related protein 1"/>
    <property type="match status" value="1"/>
</dbReference>
<feature type="compositionally biased region" description="Basic and acidic residues" evidence="2">
    <location>
        <begin position="675"/>
        <end position="739"/>
    </location>
</feature>
<proteinExistence type="predicted"/>
<dbReference type="Proteomes" id="UP000327013">
    <property type="component" value="Chromosome 1"/>
</dbReference>
<dbReference type="GO" id="GO:0031982">
    <property type="term" value="C:vesicle"/>
    <property type="evidence" value="ECO:0007669"/>
    <property type="project" value="TreeGrafter"/>
</dbReference>
<feature type="compositionally biased region" description="Basic and acidic residues" evidence="2">
    <location>
        <begin position="515"/>
        <end position="666"/>
    </location>
</feature>
<feature type="compositionally biased region" description="Polar residues" evidence="2">
    <location>
        <begin position="252"/>
        <end position="261"/>
    </location>
</feature>
<evidence type="ECO:0000313" key="3">
    <source>
        <dbReference type="EMBL" id="KAE7997571.1"/>
    </source>
</evidence>
<feature type="compositionally biased region" description="Basic and acidic residues" evidence="2">
    <location>
        <begin position="159"/>
        <end position="179"/>
    </location>
</feature>
<dbReference type="GO" id="GO:0072583">
    <property type="term" value="P:clathrin-dependent endocytosis"/>
    <property type="evidence" value="ECO:0007669"/>
    <property type="project" value="TreeGrafter"/>
</dbReference>
<accession>A0A5N6QGG9</accession>
<feature type="compositionally biased region" description="Polar residues" evidence="2">
    <location>
        <begin position="229"/>
        <end position="241"/>
    </location>
</feature>
<evidence type="ECO:0000313" key="4">
    <source>
        <dbReference type="Proteomes" id="UP000327013"/>
    </source>
</evidence>
<feature type="region of interest" description="Disordered" evidence="2">
    <location>
        <begin position="13"/>
        <end position="112"/>
    </location>
</feature>
<feature type="compositionally biased region" description="Polar residues" evidence="2">
    <location>
        <begin position="448"/>
        <end position="463"/>
    </location>
</feature>
<reference evidence="3 4" key="1">
    <citation type="submission" date="2019-06" db="EMBL/GenBank/DDBJ databases">
        <title>A chromosomal-level reference genome of Carpinus fangiana (Coryloideae, Betulaceae).</title>
        <authorList>
            <person name="Yang X."/>
            <person name="Wang Z."/>
            <person name="Zhang L."/>
            <person name="Hao G."/>
            <person name="Liu J."/>
            <person name="Yang Y."/>
        </authorList>
    </citation>
    <scope>NUCLEOTIDE SEQUENCE [LARGE SCALE GENOMIC DNA]</scope>
    <source>
        <strain evidence="3">Cfa_2016G</strain>
        <tissue evidence="3">Leaf</tissue>
    </source>
</reference>